<reference evidence="3 5" key="2">
    <citation type="submission" date="2020-10" db="EMBL/GenBank/DDBJ databases">
        <title>Genome sequencing of Bifidobacterium eulemuris_DSMZ_100216.</title>
        <authorList>
            <person name="Kim J."/>
        </authorList>
    </citation>
    <scope>NUCLEOTIDE SEQUENCE [LARGE SCALE GENOMIC DNA]</scope>
    <source>
        <strain evidence="3 5">DSM 100216</strain>
    </source>
</reference>
<gene>
    <name evidence="3" type="ORF">BE0216_00780</name>
    <name evidence="2" type="ORF">BEUL_0757</name>
</gene>
<accession>A0A261GD35</accession>
<keyword evidence="2" id="KW-0808">Transferase</keyword>
<evidence type="ECO:0000313" key="4">
    <source>
        <dbReference type="Proteomes" id="UP000216057"/>
    </source>
</evidence>
<dbReference type="RefSeq" id="WP_094636349.1">
    <property type="nucleotide sequence ID" value="NZ_CP062938.1"/>
</dbReference>
<dbReference type="AlphaFoldDB" id="A0A261GD35"/>
<proteinExistence type="predicted"/>
<dbReference type="GO" id="GO:0009086">
    <property type="term" value="P:methionine biosynthetic process"/>
    <property type="evidence" value="ECO:0007669"/>
    <property type="project" value="InterPro"/>
</dbReference>
<reference evidence="2 4" key="1">
    <citation type="journal article" date="2017" name="BMC Genomics">
        <title>Comparative genomic and phylogenomic analyses of the Bifidobacteriaceae family.</title>
        <authorList>
            <person name="Lugli G.A."/>
            <person name="Milani C."/>
            <person name="Turroni F."/>
            <person name="Duranti S."/>
            <person name="Mancabelli L."/>
            <person name="Mangifesta M."/>
            <person name="Ferrario C."/>
            <person name="Modesto M."/>
            <person name="Mattarelli P."/>
            <person name="Jiri K."/>
            <person name="van Sinderen D."/>
            <person name="Ventura M."/>
        </authorList>
    </citation>
    <scope>NUCLEOTIDE SEQUENCE [LARGE SCALE GENOMIC DNA]</scope>
    <source>
        <strain evidence="2 4">DSM 100216</strain>
    </source>
</reference>
<dbReference type="EMBL" id="CP062938">
    <property type="protein sequence ID" value="QOL31158.1"/>
    <property type="molecule type" value="Genomic_DNA"/>
</dbReference>
<dbReference type="EMBL" id="MWWZ01000004">
    <property type="protein sequence ID" value="OZG69351.1"/>
    <property type="molecule type" value="Genomic_DNA"/>
</dbReference>
<dbReference type="SUPFAM" id="SSF51726">
    <property type="entry name" value="UROD/MetE-like"/>
    <property type="match status" value="1"/>
</dbReference>
<sequence length="377" mass="41556">MTYAKNAPFRADVVGSYLRPAELKTARADFEAGAIDAAALRAVEDRAIADLIAKQKAAGLKVITDGEFRRSYWHLDFMWGLQGVERRSAKQGYMFHDEETRADTAVVTGRIGGENHPFVEHFKFVKALEDDGQVARQTIPAPIQLYSEITLDRAEGQVASLRAAYPDDEALKADIATAYRQVLADLYAAGCRNVQFDDCTWGIYCDTDFVSKTGMSAVDIEQVSRLGVELNNAAIAGKPEDLVVTTHVCRGNYHSTYAFEGGYDPIAPYLFADEDVTAFYLEFDDARSGGFEPLKHVADDKTVVLGLVTSKKPELEDAAVIKERIAEAAQYVPLERLCLSTQCGFASTEEGNKLTEEQQWAKIALVQSVAAEVWPED</sequence>
<evidence type="ECO:0000313" key="5">
    <source>
        <dbReference type="Proteomes" id="UP000593943"/>
    </source>
</evidence>
<dbReference type="KEGG" id="beu:BE0216_00780"/>
<protein>
    <submittedName>
        <fullName evidence="2">5-methyltetrahydropteroyltriglutamate--homocyste ine methyltransferase</fullName>
    </submittedName>
    <submittedName>
        <fullName evidence="3">5-methyltetrahydropteroyltriglutamate--homocysteine S-methyltransferase</fullName>
        <ecNumber evidence="3">2.1.1.14</ecNumber>
    </submittedName>
</protein>
<dbReference type="GO" id="GO:0032259">
    <property type="term" value="P:methylation"/>
    <property type="evidence" value="ECO:0007669"/>
    <property type="project" value="UniProtKB-KW"/>
</dbReference>
<dbReference type="EC" id="2.1.1.14" evidence="3"/>
<dbReference type="NCBIfam" id="NF005085">
    <property type="entry name" value="PRK06520.1"/>
    <property type="match status" value="1"/>
</dbReference>
<dbReference type="GO" id="GO:0003871">
    <property type="term" value="F:5-methyltetrahydropteroyltriglutamate-homocysteine S-methyltransferase activity"/>
    <property type="evidence" value="ECO:0007669"/>
    <property type="project" value="UniProtKB-EC"/>
</dbReference>
<dbReference type="PANTHER" id="PTHR43844">
    <property type="entry name" value="METHIONINE SYNTHASE"/>
    <property type="match status" value="1"/>
</dbReference>
<keyword evidence="5" id="KW-1185">Reference proteome</keyword>
<name>A0A261GD35_9BIFI</name>
<feature type="domain" description="Cobalamin-independent methionine synthase MetE C-terminal/archaeal" evidence="1">
    <location>
        <begin position="13"/>
        <end position="349"/>
    </location>
</feature>
<dbReference type="Proteomes" id="UP000216057">
    <property type="component" value="Unassembled WGS sequence"/>
</dbReference>
<organism evidence="2 4">
    <name type="scientific">Bifidobacterium eulemuris</name>
    <dbReference type="NCBI Taxonomy" id="1765219"/>
    <lineage>
        <taxon>Bacteria</taxon>
        <taxon>Bacillati</taxon>
        <taxon>Actinomycetota</taxon>
        <taxon>Actinomycetes</taxon>
        <taxon>Bifidobacteriales</taxon>
        <taxon>Bifidobacteriaceae</taxon>
        <taxon>Bifidobacterium</taxon>
    </lineage>
</organism>
<dbReference type="PANTHER" id="PTHR43844:SF1">
    <property type="entry name" value="METHIONINE SYNTHASE"/>
    <property type="match status" value="1"/>
</dbReference>
<evidence type="ECO:0000313" key="2">
    <source>
        <dbReference type="EMBL" id="OZG69351.1"/>
    </source>
</evidence>
<evidence type="ECO:0000313" key="3">
    <source>
        <dbReference type="EMBL" id="QOL31158.1"/>
    </source>
</evidence>
<evidence type="ECO:0000259" key="1">
    <source>
        <dbReference type="Pfam" id="PF01717"/>
    </source>
</evidence>
<dbReference type="InterPro" id="IPR002629">
    <property type="entry name" value="Met_Synth_C/arc"/>
</dbReference>
<dbReference type="GO" id="GO:0008270">
    <property type="term" value="F:zinc ion binding"/>
    <property type="evidence" value="ECO:0007669"/>
    <property type="project" value="InterPro"/>
</dbReference>
<dbReference type="Proteomes" id="UP000593943">
    <property type="component" value="Chromosome"/>
</dbReference>
<dbReference type="InterPro" id="IPR038071">
    <property type="entry name" value="UROD/MetE-like_sf"/>
</dbReference>
<dbReference type="Pfam" id="PF01717">
    <property type="entry name" value="Meth_synt_2"/>
    <property type="match status" value="1"/>
</dbReference>
<dbReference type="OrthoDB" id="6430685at2"/>
<keyword evidence="2" id="KW-0489">Methyltransferase</keyword>
<dbReference type="Gene3D" id="3.20.20.210">
    <property type="match status" value="1"/>
</dbReference>
<dbReference type="CDD" id="cd03311">
    <property type="entry name" value="CIMS_C_terminal_like"/>
    <property type="match status" value="1"/>
</dbReference>